<dbReference type="RefSeq" id="WP_123119142.1">
    <property type="nucleotide sequence ID" value="NZ_RJJR01000001.1"/>
</dbReference>
<dbReference type="PANTHER" id="PTHR33571">
    <property type="entry name" value="SSL8005 PROTEIN"/>
    <property type="match status" value="1"/>
</dbReference>
<sequence>MSLKLAYKNILHQFFSDKPVKKAYLFGSYARNEAKSDSDIDILLELDYEKPIGMKFFGYQAELEQLLNAKVDLVTSDGISKYVKPLIDKDKILIYERPTK</sequence>
<keyword evidence="4" id="KW-0479">Metal-binding</keyword>
<dbReference type="EMBL" id="RJJR01000001">
    <property type="protein sequence ID" value="RNI40251.1"/>
    <property type="molecule type" value="Genomic_DNA"/>
</dbReference>
<evidence type="ECO:0000256" key="6">
    <source>
        <dbReference type="ARBA" id="ARBA00022840"/>
    </source>
</evidence>
<evidence type="ECO:0000256" key="2">
    <source>
        <dbReference type="ARBA" id="ARBA00022679"/>
    </source>
</evidence>
<dbReference type="GO" id="GO:0005524">
    <property type="term" value="F:ATP binding"/>
    <property type="evidence" value="ECO:0007669"/>
    <property type="project" value="UniProtKB-KW"/>
</dbReference>
<keyword evidence="7" id="KW-0460">Magnesium</keyword>
<protein>
    <submittedName>
        <fullName evidence="9">Nucleotidyltransferase</fullName>
    </submittedName>
</protein>
<evidence type="ECO:0000313" key="9">
    <source>
        <dbReference type="EMBL" id="RNI40251.1"/>
    </source>
</evidence>
<dbReference type="Pfam" id="PF18765">
    <property type="entry name" value="Polbeta"/>
    <property type="match status" value="1"/>
</dbReference>
<dbReference type="PANTHER" id="PTHR33571:SF14">
    <property type="entry name" value="PROTEIN ADENYLYLTRANSFERASE MJ0435-RELATED"/>
    <property type="match status" value="1"/>
</dbReference>
<comment type="cofactor">
    <cofactor evidence="1">
        <name>Mg(2+)</name>
        <dbReference type="ChEBI" id="CHEBI:18420"/>
    </cofactor>
</comment>
<organism evidence="9 10">
    <name type="scientific">Hanamia caeni</name>
    <dbReference type="NCBI Taxonomy" id="2294116"/>
    <lineage>
        <taxon>Bacteria</taxon>
        <taxon>Pseudomonadati</taxon>
        <taxon>Bacteroidota</taxon>
        <taxon>Chitinophagia</taxon>
        <taxon>Chitinophagales</taxon>
        <taxon>Chitinophagaceae</taxon>
        <taxon>Hanamia</taxon>
    </lineage>
</organism>
<dbReference type="GO" id="GO:0046872">
    <property type="term" value="F:metal ion binding"/>
    <property type="evidence" value="ECO:0007669"/>
    <property type="project" value="UniProtKB-KW"/>
</dbReference>
<keyword evidence="6" id="KW-0067">ATP-binding</keyword>
<dbReference type="InterPro" id="IPR041633">
    <property type="entry name" value="Polbeta"/>
</dbReference>
<dbReference type="AlphaFoldDB" id="A0A3M9NQZ4"/>
<proteinExistence type="predicted"/>
<evidence type="ECO:0000256" key="4">
    <source>
        <dbReference type="ARBA" id="ARBA00022723"/>
    </source>
</evidence>
<reference evidence="9 10" key="1">
    <citation type="submission" date="2018-11" db="EMBL/GenBank/DDBJ databases">
        <title>Draft genome sequence of Ferruginibacter sp. BO-59.</title>
        <authorList>
            <person name="Im W.T."/>
        </authorList>
    </citation>
    <scope>NUCLEOTIDE SEQUENCE [LARGE SCALE GENOMIC DNA]</scope>
    <source>
        <strain evidence="9 10">BO-59</strain>
    </source>
</reference>
<comment type="caution">
    <text evidence="9">The sequence shown here is derived from an EMBL/GenBank/DDBJ whole genome shotgun (WGS) entry which is preliminary data.</text>
</comment>
<dbReference type="CDD" id="cd05403">
    <property type="entry name" value="NT_KNTase_like"/>
    <property type="match status" value="1"/>
</dbReference>
<evidence type="ECO:0000256" key="5">
    <source>
        <dbReference type="ARBA" id="ARBA00022741"/>
    </source>
</evidence>
<dbReference type="InterPro" id="IPR052038">
    <property type="entry name" value="Type-VII_TA_antitoxin"/>
</dbReference>
<keyword evidence="10" id="KW-1185">Reference proteome</keyword>
<keyword evidence="3" id="KW-0548">Nucleotidyltransferase</keyword>
<dbReference type="Gene3D" id="3.30.460.10">
    <property type="entry name" value="Beta Polymerase, domain 2"/>
    <property type="match status" value="1"/>
</dbReference>
<accession>A0A3M9NQZ4</accession>
<name>A0A3M9NQZ4_9BACT</name>
<keyword evidence="2 9" id="KW-0808">Transferase</keyword>
<dbReference type="SUPFAM" id="SSF81301">
    <property type="entry name" value="Nucleotidyltransferase"/>
    <property type="match status" value="1"/>
</dbReference>
<dbReference type="OrthoDB" id="798692at2"/>
<keyword evidence="5" id="KW-0547">Nucleotide-binding</keyword>
<dbReference type="InterPro" id="IPR043519">
    <property type="entry name" value="NT_sf"/>
</dbReference>
<evidence type="ECO:0000256" key="3">
    <source>
        <dbReference type="ARBA" id="ARBA00022695"/>
    </source>
</evidence>
<evidence type="ECO:0000256" key="7">
    <source>
        <dbReference type="ARBA" id="ARBA00022842"/>
    </source>
</evidence>
<dbReference type="Proteomes" id="UP000267223">
    <property type="component" value="Unassembled WGS sequence"/>
</dbReference>
<evidence type="ECO:0000259" key="8">
    <source>
        <dbReference type="Pfam" id="PF18765"/>
    </source>
</evidence>
<feature type="domain" description="Polymerase beta nucleotidyltransferase" evidence="8">
    <location>
        <begin position="12"/>
        <end position="98"/>
    </location>
</feature>
<evidence type="ECO:0000313" key="10">
    <source>
        <dbReference type="Proteomes" id="UP000267223"/>
    </source>
</evidence>
<evidence type="ECO:0000256" key="1">
    <source>
        <dbReference type="ARBA" id="ARBA00001946"/>
    </source>
</evidence>
<dbReference type="GO" id="GO:0016779">
    <property type="term" value="F:nucleotidyltransferase activity"/>
    <property type="evidence" value="ECO:0007669"/>
    <property type="project" value="UniProtKB-KW"/>
</dbReference>
<gene>
    <name evidence="9" type="ORF">EFY79_02840</name>
</gene>